<feature type="region of interest" description="Disordered" evidence="1">
    <location>
        <begin position="1"/>
        <end position="27"/>
    </location>
</feature>
<dbReference type="SUPFAM" id="SSF53187">
    <property type="entry name" value="Zn-dependent exopeptidases"/>
    <property type="match status" value="1"/>
</dbReference>
<evidence type="ECO:0000313" key="2">
    <source>
        <dbReference type="EMBL" id="BDV34302.1"/>
    </source>
</evidence>
<name>A0ABN6VG20_9HYPH</name>
<sequence>MDGRNLAQGEEGAREESPLDPELSPPFQVIEPDELLSPLVFSSPHSGRVYPQRFLDAARLDALSLRRSEDAYVDELFESARSVGAPMLRALFPRAYLDLNREPYELDPKLFEGPLPQFANTRSLRVAAGLGTVPRVAADAREIYAGRISLDEGLRRIEALYKPYHAELRALVERAARRFGVAIVVDCHSMPSSGARGASPLAGAEKKRVDFVIGDRYGASVAPSVVDGVEARLSARGYNVQRNRPYAGGFITEHFGRPRAGWHALQIEVSRGLYMNEATLEKNDRFVSVAADLAEVVAGLAQDVELGESFGGPRRMAAE</sequence>
<dbReference type="InterPro" id="IPR007709">
    <property type="entry name" value="N-FG_amidohydro"/>
</dbReference>
<dbReference type="EMBL" id="AP027142">
    <property type="protein sequence ID" value="BDV34302.1"/>
    <property type="molecule type" value="Genomic_DNA"/>
</dbReference>
<dbReference type="RefSeq" id="WP_281927431.1">
    <property type="nucleotide sequence ID" value="NZ_AP027142.1"/>
</dbReference>
<evidence type="ECO:0000313" key="3">
    <source>
        <dbReference type="Proteomes" id="UP001317629"/>
    </source>
</evidence>
<evidence type="ECO:0000256" key="1">
    <source>
        <dbReference type="SAM" id="MobiDB-lite"/>
    </source>
</evidence>
<protein>
    <submittedName>
        <fullName evidence="2">N-formylglutamate amidohydrolase</fullName>
    </submittedName>
</protein>
<dbReference type="Pfam" id="PF05013">
    <property type="entry name" value="FGase"/>
    <property type="match status" value="1"/>
</dbReference>
<keyword evidence="3" id="KW-1185">Reference proteome</keyword>
<proteinExistence type="predicted"/>
<reference evidence="2 3" key="1">
    <citation type="journal article" date="2023" name="Int. J. Syst. Evol. Microbiol.">
        <title>Methylocystis iwaonis sp. nov., a type II methane-oxidizing bacterium from surface soil of a rice paddy field in Japan, and emended description of the genus Methylocystis (ex Whittenbury et al. 1970) Bowman et al. 1993.</title>
        <authorList>
            <person name="Kaise H."/>
            <person name="Sawadogo J.B."/>
            <person name="Alam M.S."/>
            <person name="Ueno C."/>
            <person name="Dianou D."/>
            <person name="Shinjo R."/>
            <person name="Asakawa S."/>
        </authorList>
    </citation>
    <scope>NUCLEOTIDE SEQUENCE [LARGE SCALE GENOMIC DNA]</scope>
    <source>
        <strain evidence="2 3">SS37A-Re</strain>
    </source>
</reference>
<accession>A0ABN6VG20</accession>
<gene>
    <name evidence="2" type="ORF">SS37A_18310</name>
</gene>
<organism evidence="2 3">
    <name type="scientific">Methylocystis iwaonis</name>
    <dbReference type="NCBI Taxonomy" id="2885079"/>
    <lineage>
        <taxon>Bacteria</taxon>
        <taxon>Pseudomonadati</taxon>
        <taxon>Pseudomonadota</taxon>
        <taxon>Alphaproteobacteria</taxon>
        <taxon>Hyphomicrobiales</taxon>
        <taxon>Methylocystaceae</taxon>
        <taxon>Methylocystis</taxon>
    </lineage>
</organism>
<dbReference type="Proteomes" id="UP001317629">
    <property type="component" value="Chromosome"/>
</dbReference>
<dbReference type="Gene3D" id="3.40.630.40">
    <property type="entry name" value="Zn-dependent exopeptidases"/>
    <property type="match status" value="1"/>
</dbReference>